<comment type="similarity">
    <text evidence="2 8">Belongs to the bacterial ribosomal protein bS20 family.</text>
</comment>
<dbReference type="GO" id="GO:0003735">
    <property type="term" value="F:structural constituent of ribosome"/>
    <property type="evidence" value="ECO:0007669"/>
    <property type="project" value="InterPro"/>
</dbReference>
<evidence type="ECO:0000256" key="1">
    <source>
        <dbReference type="ARBA" id="ARBA00003134"/>
    </source>
</evidence>
<gene>
    <name evidence="8 9" type="primary">rpsT</name>
    <name evidence="9" type="ORF">HF295_00770</name>
</gene>
<evidence type="ECO:0000256" key="8">
    <source>
        <dbReference type="HAMAP-Rule" id="MF_00500"/>
    </source>
</evidence>
<dbReference type="InterPro" id="IPR002583">
    <property type="entry name" value="Ribosomal_bS20"/>
</dbReference>
<dbReference type="GO" id="GO:0006412">
    <property type="term" value="P:translation"/>
    <property type="evidence" value="ECO:0007669"/>
    <property type="project" value="UniProtKB-UniRule"/>
</dbReference>
<dbReference type="GO" id="GO:0015935">
    <property type="term" value="C:small ribosomal subunit"/>
    <property type="evidence" value="ECO:0007669"/>
    <property type="project" value="TreeGrafter"/>
</dbReference>
<name>A0A7L6N4G6_9MOLU</name>
<evidence type="ECO:0000256" key="6">
    <source>
        <dbReference type="ARBA" id="ARBA00023274"/>
    </source>
</evidence>
<keyword evidence="6 8" id="KW-0687">Ribonucleoprotein</keyword>
<keyword evidence="5 8" id="KW-0689">Ribosomal protein</keyword>
<organism evidence="9 10">
    <name type="scientific">Hujiaoplasma nucleasis</name>
    <dbReference type="NCBI Taxonomy" id="2725268"/>
    <lineage>
        <taxon>Bacteria</taxon>
        <taxon>Bacillati</taxon>
        <taxon>Mycoplasmatota</taxon>
        <taxon>Mollicutes</taxon>
        <taxon>Candidatus Izemoplasmatales</taxon>
        <taxon>Hujiaoplasmataceae</taxon>
        <taxon>Hujiaoplasma</taxon>
    </lineage>
</organism>
<dbReference type="Pfam" id="PF01649">
    <property type="entry name" value="Ribosomal_S20p"/>
    <property type="match status" value="1"/>
</dbReference>
<evidence type="ECO:0000256" key="4">
    <source>
        <dbReference type="ARBA" id="ARBA00022884"/>
    </source>
</evidence>
<evidence type="ECO:0000256" key="7">
    <source>
        <dbReference type="ARBA" id="ARBA00035136"/>
    </source>
</evidence>
<dbReference type="SUPFAM" id="SSF46992">
    <property type="entry name" value="Ribosomal protein S20"/>
    <property type="match status" value="1"/>
</dbReference>
<protein>
    <recommendedName>
        <fullName evidence="7 8">Small ribosomal subunit protein bS20</fullName>
    </recommendedName>
</protein>
<dbReference type="EMBL" id="CP051151">
    <property type="protein sequence ID" value="QLY39469.1"/>
    <property type="molecule type" value="Genomic_DNA"/>
</dbReference>
<keyword evidence="10" id="KW-1185">Reference proteome</keyword>
<dbReference type="GO" id="GO:0005829">
    <property type="term" value="C:cytosol"/>
    <property type="evidence" value="ECO:0007669"/>
    <property type="project" value="TreeGrafter"/>
</dbReference>
<dbReference type="AlphaFoldDB" id="A0A7L6N4G6"/>
<dbReference type="Gene3D" id="1.20.58.110">
    <property type="entry name" value="Ribosomal protein S20"/>
    <property type="match status" value="1"/>
</dbReference>
<reference evidence="9 10" key="1">
    <citation type="submission" date="2020-04" db="EMBL/GenBank/DDBJ databases">
        <authorList>
            <person name="Zheng R.K."/>
            <person name="Sun C.M."/>
        </authorList>
    </citation>
    <scope>NUCLEOTIDE SEQUENCE [LARGE SCALE GENOMIC DNA]</scope>
    <source>
        <strain evidence="10">zrk29</strain>
    </source>
</reference>
<dbReference type="PANTHER" id="PTHR33398">
    <property type="entry name" value="30S RIBOSOMAL PROTEIN S20"/>
    <property type="match status" value="1"/>
</dbReference>
<evidence type="ECO:0000313" key="9">
    <source>
        <dbReference type="EMBL" id="QLY39469.1"/>
    </source>
</evidence>
<evidence type="ECO:0000313" key="10">
    <source>
        <dbReference type="Proteomes" id="UP000512167"/>
    </source>
</evidence>
<dbReference type="GO" id="GO:0070181">
    <property type="term" value="F:small ribosomal subunit rRNA binding"/>
    <property type="evidence" value="ECO:0007669"/>
    <property type="project" value="TreeGrafter"/>
</dbReference>
<accession>A0A7L6N4G6</accession>
<comment type="function">
    <text evidence="1 8">Binds directly to 16S ribosomal RNA.</text>
</comment>
<keyword evidence="3 8" id="KW-0699">rRNA-binding</keyword>
<dbReference type="NCBIfam" id="TIGR00029">
    <property type="entry name" value="S20"/>
    <property type="match status" value="1"/>
</dbReference>
<dbReference type="Proteomes" id="UP000512167">
    <property type="component" value="Chromosome"/>
</dbReference>
<evidence type="ECO:0000256" key="3">
    <source>
        <dbReference type="ARBA" id="ARBA00022730"/>
    </source>
</evidence>
<evidence type="ECO:0000256" key="2">
    <source>
        <dbReference type="ARBA" id="ARBA00007634"/>
    </source>
</evidence>
<dbReference type="RefSeq" id="WP_312031938.1">
    <property type="nucleotide sequence ID" value="NZ_CP051151.1"/>
</dbReference>
<dbReference type="FunFam" id="1.20.58.110:FF:000001">
    <property type="entry name" value="30S ribosomal protein S20"/>
    <property type="match status" value="1"/>
</dbReference>
<dbReference type="HAMAP" id="MF_00500">
    <property type="entry name" value="Ribosomal_bS20"/>
    <property type="match status" value="1"/>
</dbReference>
<proteinExistence type="inferred from homology"/>
<evidence type="ECO:0000256" key="5">
    <source>
        <dbReference type="ARBA" id="ARBA00022980"/>
    </source>
</evidence>
<sequence>MANNKQQMKRNIQNQKRRLANVSYRSSLKTAIKKVELAVKNGEKELAVDALNYAFKKIDKSVSKGIHHKNYANRQKARLSKKVNAL</sequence>
<dbReference type="InterPro" id="IPR036510">
    <property type="entry name" value="Ribosomal_bS20_sf"/>
</dbReference>
<dbReference type="PANTHER" id="PTHR33398:SF1">
    <property type="entry name" value="SMALL RIBOSOMAL SUBUNIT PROTEIN BS20C"/>
    <property type="match status" value="1"/>
</dbReference>
<dbReference type="KEGG" id="tbk:HF295_00770"/>
<keyword evidence="4 8" id="KW-0694">RNA-binding</keyword>